<dbReference type="EMBL" id="GBRH01192237">
    <property type="protein sequence ID" value="JAE05659.1"/>
    <property type="molecule type" value="Transcribed_RNA"/>
</dbReference>
<proteinExistence type="predicted"/>
<evidence type="ECO:0000313" key="2">
    <source>
        <dbReference type="EMBL" id="JAE05659.1"/>
    </source>
</evidence>
<reference evidence="2" key="1">
    <citation type="submission" date="2014-09" db="EMBL/GenBank/DDBJ databases">
        <authorList>
            <person name="Magalhaes I.L.F."/>
            <person name="Oliveira U."/>
            <person name="Santos F.R."/>
            <person name="Vidigal T.H.D.A."/>
            <person name="Brescovit A.D."/>
            <person name="Santos A.J."/>
        </authorList>
    </citation>
    <scope>NUCLEOTIDE SEQUENCE</scope>
    <source>
        <tissue evidence="2">Shoot tissue taken approximately 20 cm above the soil surface</tissue>
    </source>
</reference>
<accession>A0A0A9F394</accession>
<protein>
    <submittedName>
        <fullName evidence="2">Pco112909a</fullName>
    </submittedName>
</protein>
<dbReference type="AlphaFoldDB" id="A0A0A9F394"/>
<organism evidence="2">
    <name type="scientific">Arundo donax</name>
    <name type="common">Giant reed</name>
    <name type="synonym">Donax arundinaceus</name>
    <dbReference type="NCBI Taxonomy" id="35708"/>
    <lineage>
        <taxon>Eukaryota</taxon>
        <taxon>Viridiplantae</taxon>
        <taxon>Streptophyta</taxon>
        <taxon>Embryophyta</taxon>
        <taxon>Tracheophyta</taxon>
        <taxon>Spermatophyta</taxon>
        <taxon>Magnoliopsida</taxon>
        <taxon>Liliopsida</taxon>
        <taxon>Poales</taxon>
        <taxon>Poaceae</taxon>
        <taxon>PACMAD clade</taxon>
        <taxon>Arundinoideae</taxon>
        <taxon>Arundineae</taxon>
        <taxon>Arundo</taxon>
    </lineage>
</organism>
<feature type="compositionally biased region" description="Basic residues" evidence="1">
    <location>
        <begin position="80"/>
        <end position="92"/>
    </location>
</feature>
<reference evidence="2" key="2">
    <citation type="journal article" date="2015" name="Data Brief">
        <title>Shoot transcriptome of the giant reed, Arundo donax.</title>
        <authorList>
            <person name="Barrero R.A."/>
            <person name="Guerrero F.D."/>
            <person name="Moolhuijzen P."/>
            <person name="Goolsby J.A."/>
            <person name="Tidwell J."/>
            <person name="Bellgard S.E."/>
            <person name="Bellgard M.I."/>
        </authorList>
    </citation>
    <scope>NUCLEOTIDE SEQUENCE</scope>
    <source>
        <tissue evidence="2">Shoot tissue taken approximately 20 cm above the soil surface</tissue>
    </source>
</reference>
<name>A0A0A9F394_ARUDO</name>
<sequence>MKSSSSGWYLCTSQQGCMAVDSQLAQPSGASVEHALMPRQGTEGRTQICRRRTSQTLSPSCPSQHLHPSHPCLGMGSRTQRTRQKYRLHCKD</sequence>
<evidence type="ECO:0000256" key="1">
    <source>
        <dbReference type="SAM" id="MobiDB-lite"/>
    </source>
</evidence>
<feature type="region of interest" description="Disordered" evidence="1">
    <location>
        <begin position="56"/>
        <end position="92"/>
    </location>
</feature>